<name>A0A3P6E105_BRAOL</name>
<accession>A0A3P6E105</accession>
<sequence length="80" mass="9251">MIKTGKAETKEHYQAILQAVKDQNKEKEKSHTAQTELYSISDQIKLLGEIEKEALFDVKRRRRDSKPSSSKPSSSFQRRS</sequence>
<evidence type="ECO:0000313" key="2">
    <source>
        <dbReference type="EMBL" id="VDD37773.1"/>
    </source>
</evidence>
<proteinExistence type="predicted"/>
<feature type="region of interest" description="Disordered" evidence="1">
    <location>
        <begin position="58"/>
        <end position="80"/>
    </location>
</feature>
<evidence type="ECO:0000256" key="1">
    <source>
        <dbReference type="SAM" id="MobiDB-lite"/>
    </source>
</evidence>
<feature type="compositionally biased region" description="Low complexity" evidence="1">
    <location>
        <begin position="67"/>
        <end position="80"/>
    </location>
</feature>
<organism evidence="2">
    <name type="scientific">Brassica oleracea</name>
    <name type="common">Wild cabbage</name>
    <dbReference type="NCBI Taxonomy" id="3712"/>
    <lineage>
        <taxon>Eukaryota</taxon>
        <taxon>Viridiplantae</taxon>
        <taxon>Streptophyta</taxon>
        <taxon>Embryophyta</taxon>
        <taxon>Tracheophyta</taxon>
        <taxon>Spermatophyta</taxon>
        <taxon>Magnoliopsida</taxon>
        <taxon>eudicotyledons</taxon>
        <taxon>Gunneridae</taxon>
        <taxon>Pentapetalae</taxon>
        <taxon>rosids</taxon>
        <taxon>malvids</taxon>
        <taxon>Brassicales</taxon>
        <taxon>Brassicaceae</taxon>
        <taxon>Brassiceae</taxon>
        <taxon>Brassica</taxon>
    </lineage>
</organism>
<dbReference type="EMBL" id="LR031876">
    <property type="protein sequence ID" value="VDD37773.1"/>
    <property type="molecule type" value="Genomic_DNA"/>
</dbReference>
<reference evidence="2" key="1">
    <citation type="submission" date="2018-11" db="EMBL/GenBank/DDBJ databases">
        <authorList>
            <consortium name="Genoscope - CEA"/>
            <person name="William W."/>
        </authorList>
    </citation>
    <scope>NUCLEOTIDE SEQUENCE</scope>
</reference>
<protein>
    <submittedName>
        <fullName evidence="2">Uncharacterized protein</fullName>
    </submittedName>
</protein>
<dbReference type="AlphaFoldDB" id="A0A3P6E105"/>
<gene>
    <name evidence="2" type="ORF">BOLC7T43333H</name>
</gene>